<dbReference type="SUPFAM" id="SSF56399">
    <property type="entry name" value="ADP-ribosylation"/>
    <property type="match status" value="1"/>
</dbReference>
<feature type="region of interest" description="Disordered" evidence="5">
    <location>
        <begin position="620"/>
        <end position="644"/>
    </location>
</feature>
<feature type="domain" description="PARP catalytic" evidence="7">
    <location>
        <begin position="344"/>
        <end position="568"/>
    </location>
</feature>
<dbReference type="EC" id="2.4.2.-" evidence="4"/>
<dbReference type="Gene3D" id="3.90.228.10">
    <property type="match status" value="1"/>
</dbReference>
<keyword evidence="4" id="KW-0808">Transferase</keyword>
<evidence type="ECO:0000259" key="6">
    <source>
        <dbReference type="PROSITE" id="PS50918"/>
    </source>
</evidence>
<keyword evidence="4" id="KW-0520">NAD</keyword>
<dbReference type="PANTHER" id="PTHR45740:SF4">
    <property type="entry name" value="PROTEIN MONO-ADP-RIBOSYLTRANSFERASE PARP11"/>
    <property type="match status" value="1"/>
</dbReference>
<dbReference type="Proteomes" id="UP001208570">
    <property type="component" value="Unassembled WGS sequence"/>
</dbReference>
<evidence type="ECO:0000259" key="7">
    <source>
        <dbReference type="PROSITE" id="PS51059"/>
    </source>
</evidence>
<feature type="domain" description="WWE" evidence="6">
    <location>
        <begin position="241"/>
        <end position="322"/>
    </location>
</feature>
<feature type="compositionally biased region" description="Basic and acidic residues" evidence="5">
    <location>
        <begin position="94"/>
        <end position="112"/>
    </location>
</feature>
<dbReference type="GO" id="GO:1990404">
    <property type="term" value="F:NAD+-protein mono-ADP-ribosyltransferase activity"/>
    <property type="evidence" value="ECO:0007669"/>
    <property type="project" value="TreeGrafter"/>
</dbReference>
<comment type="caution">
    <text evidence="8">The sequence shown here is derived from an EMBL/GenBank/DDBJ whole genome shotgun (WGS) entry which is preliminary data.</text>
</comment>
<comment type="subcellular location">
    <subcellularLocation>
        <location evidence="1">Nucleus</location>
    </subcellularLocation>
</comment>
<dbReference type="GO" id="GO:0005634">
    <property type="term" value="C:nucleus"/>
    <property type="evidence" value="ECO:0007669"/>
    <property type="project" value="UniProtKB-SubCell"/>
</dbReference>
<dbReference type="PANTHER" id="PTHR45740">
    <property type="entry name" value="POLY [ADP-RIBOSE] POLYMERASE"/>
    <property type="match status" value="1"/>
</dbReference>
<dbReference type="GO" id="GO:0003950">
    <property type="term" value="F:NAD+ poly-ADP-ribosyltransferase activity"/>
    <property type="evidence" value="ECO:0007669"/>
    <property type="project" value="UniProtKB-UniRule"/>
</dbReference>
<dbReference type="Pfam" id="PF00644">
    <property type="entry name" value="PARP"/>
    <property type="match status" value="1"/>
</dbReference>
<dbReference type="AlphaFoldDB" id="A0AAD9IS28"/>
<keyword evidence="9" id="KW-1185">Reference proteome</keyword>
<keyword evidence="4" id="KW-0328">Glycosyltransferase</keyword>
<comment type="similarity">
    <text evidence="3">Belongs to the ARTD/PARP family.</text>
</comment>
<dbReference type="PROSITE" id="PS50918">
    <property type="entry name" value="WWE"/>
    <property type="match status" value="1"/>
</dbReference>
<evidence type="ECO:0000256" key="4">
    <source>
        <dbReference type="RuleBase" id="RU362114"/>
    </source>
</evidence>
<evidence type="ECO:0000313" key="8">
    <source>
        <dbReference type="EMBL" id="KAK2139639.1"/>
    </source>
</evidence>
<dbReference type="CDD" id="cd01439">
    <property type="entry name" value="TCCD_inducible_PARP_like"/>
    <property type="match status" value="1"/>
</dbReference>
<proteinExistence type="inferred from homology"/>
<evidence type="ECO:0000313" key="9">
    <source>
        <dbReference type="Proteomes" id="UP001208570"/>
    </source>
</evidence>
<evidence type="ECO:0000256" key="1">
    <source>
        <dbReference type="ARBA" id="ARBA00004123"/>
    </source>
</evidence>
<dbReference type="Pfam" id="PF23466">
    <property type="entry name" value="WWE_4"/>
    <property type="match status" value="1"/>
</dbReference>
<organism evidence="8 9">
    <name type="scientific">Paralvinella palmiformis</name>
    <dbReference type="NCBI Taxonomy" id="53620"/>
    <lineage>
        <taxon>Eukaryota</taxon>
        <taxon>Metazoa</taxon>
        <taxon>Spiralia</taxon>
        <taxon>Lophotrochozoa</taxon>
        <taxon>Annelida</taxon>
        <taxon>Polychaeta</taxon>
        <taxon>Sedentaria</taxon>
        <taxon>Canalipalpata</taxon>
        <taxon>Terebellida</taxon>
        <taxon>Terebelliformia</taxon>
        <taxon>Alvinellidae</taxon>
        <taxon>Paralvinella</taxon>
    </lineage>
</organism>
<keyword evidence="2" id="KW-0539">Nucleus</keyword>
<dbReference type="InterPro" id="IPR037197">
    <property type="entry name" value="WWE_dom_sf"/>
</dbReference>
<dbReference type="Pfam" id="PF02825">
    <property type="entry name" value="WWE"/>
    <property type="match status" value="1"/>
</dbReference>
<sequence>MGGAVYQRFIHLCPYLHVCQNFVLRDCTKVNCKLGHNLDTPASRLLLGPAFYGVNKLPTPLLLNVILLPNNKQEPIKMRRSVSKSESGQQKTEQPQERSIGLKEEKKGYRNDQLRENMTAKQKTTEKVDSWRDIHLYDDKEERFICEANLRKQCRYGAQMCTKHHYPLPYLWQIKVNDIWEVTTENSSIEAAYCDPKQDTYIYFLRSGDSTKVTSIDFNSLHCIDPDTKASFPVRRLSTESYMDVLEKQDYHTVWIWYRKDEDGHWIPYEFDSLPYQDVVEAKFLAKEEACIFELKKFQYLLNLFTMSETNLKKERCNPVRRRPQSDAPRKNMVLTKHFDRKMLPSDLNWAPMNTMTYLVPDLVPIRKGSPRYVEVHEMFFATMDPDTIEIKLIIRIQNLALWEKYDRKKRVLRQSAHLKNDVNEQYLFHGTPSEDVVSCICKDGFDWRVSGKHGTMYGNGSYFAKDASYSNCFSTNGPSRRKFMFLSLVLLGASTTGERNLMRPPPLDRSKPNGNFYNSCVNNVENPTIFVVFHDDQSYPEYLIEYESKSVTNLTTALSPTPANGAIYTAYPSLAYNAEPRRKLNTLRQTKAQNQQLLSDAQQQITFHSPGIRRTTEIKQNEPVVASPQQRTFNSPGIRRTQK</sequence>
<accession>A0AAD9IS28</accession>
<feature type="region of interest" description="Disordered" evidence="5">
    <location>
        <begin position="77"/>
        <end position="112"/>
    </location>
</feature>
<dbReference type="InterPro" id="IPR051712">
    <property type="entry name" value="ARTD-AVP"/>
</dbReference>
<name>A0AAD9IS28_9ANNE</name>
<evidence type="ECO:0000256" key="5">
    <source>
        <dbReference type="SAM" id="MobiDB-lite"/>
    </source>
</evidence>
<dbReference type="EMBL" id="JAODUP010001682">
    <property type="protein sequence ID" value="KAK2139639.1"/>
    <property type="molecule type" value="Genomic_DNA"/>
</dbReference>
<evidence type="ECO:0000256" key="2">
    <source>
        <dbReference type="ARBA" id="ARBA00023242"/>
    </source>
</evidence>
<feature type="compositionally biased region" description="Polar residues" evidence="5">
    <location>
        <begin position="84"/>
        <end position="93"/>
    </location>
</feature>
<dbReference type="SUPFAM" id="SSF117839">
    <property type="entry name" value="WWE domain"/>
    <property type="match status" value="1"/>
</dbReference>
<evidence type="ECO:0000256" key="3">
    <source>
        <dbReference type="ARBA" id="ARBA00024347"/>
    </source>
</evidence>
<dbReference type="InterPro" id="IPR004170">
    <property type="entry name" value="WWE_dom"/>
</dbReference>
<gene>
    <name evidence="8" type="ORF">LSH36_1680g00005</name>
</gene>
<protein>
    <recommendedName>
        <fullName evidence="4">Poly [ADP-ribose] polymerase</fullName>
        <shortName evidence="4">PARP</shortName>
        <ecNumber evidence="4">2.4.2.-</ecNumber>
    </recommendedName>
</protein>
<dbReference type="InterPro" id="IPR012317">
    <property type="entry name" value="Poly(ADP-ribose)pol_cat_dom"/>
</dbReference>
<reference evidence="8" key="1">
    <citation type="journal article" date="2023" name="Mol. Biol. Evol.">
        <title>Third-Generation Sequencing Reveals the Adaptive Role of the Epigenome in Three Deep-Sea Polychaetes.</title>
        <authorList>
            <person name="Perez M."/>
            <person name="Aroh O."/>
            <person name="Sun Y."/>
            <person name="Lan Y."/>
            <person name="Juniper S.K."/>
            <person name="Young C.R."/>
            <person name="Angers B."/>
            <person name="Qian P.Y."/>
        </authorList>
    </citation>
    <scope>NUCLEOTIDE SEQUENCE</scope>
    <source>
        <strain evidence="8">P08H-3</strain>
    </source>
</reference>
<dbReference type="Gene3D" id="3.30.720.50">
    <property type="match status" value="1"/>
</dbReference>
<dbReference type="PROSITE" id="PS51059">
    <property type="entry name" value="PARP_CATALYTIC"/>
    <property type="match status" value="1"/>
</dbReference>